<feature type="transmembrane region" description="Helical" evidence="1">
    <location>
        <begin position="38"/>
        <end position="60"/>
    </location>
</feature>
<dbReference type="EMBL" id="CYYC01000024">
    <property type="protein sequence ID" value="CUN06871.1"/>
    <property type="molecule type" value="Genomic_DNA"/>
</dbReference>
<evidence type="ECO:0000256" key="1">
    <source>
        <dbReference type="SAM" id="Phobius"/>
    </source>
</evidence>
<keyword evidence="1" id="KW-0812">Transmembrane</keyword>
<dbReference type="InterPro" id="IPR008875">
    <property type="entry name" value="TraX"/>
</dbReference>
<dbReference type="Proteomes" id="UP000095390">
    <property type="component" value="Unassembled WGS sequence"/>
</dbReference>
<sequence>MNLKKISGYHLKYIALFSMFLDHIGVIGKAFLSKNVYFLLRAVGRLSFPLFCFILAEGFFHTKNRKKYQQRLFIFALLSEIPYDLAFHYLPASALNSVLHLQKLSLTDFSAAFQEQNVLFTLFLGFTAMILMENASQYRQNAFYRNFDILIIFCCLSEVFQTDCGAAGILCIYFFYSIYKKRGSSTELPIKAGFIGTLPAALPLLTYVSPFPVQIFALADSLLLHCYNGEKGRGSKYFFYLFYPLHLLILSFIF</sequence>
<feature type="transmembrane region" description="Helical" evidence="1">
    <location>
        <begin position="147"/>
        <end position="176"/>
    </location>
</feature>
<feature type="transmembrane region" description="Helical" evidence="1">
    <location>
        <begin position="204"/>
        <end position="225"/>
    </location>
</feature>
<dbReference type="Pfam" id="PF05857">
    <property type="entry name" value="TraX"/>
    <property type="match status" value="1"/>
</dbReference>
<protein>
    <submittedName>
        <fullName evidence="2">Conjugal transfer protein TrbP</fullName>
    </submittedName>
</protein>
<keyword evidence="1" id="KW-1133">Transmembrane helix</keyword>
<feature type="transmembrane region" description="Helical" evidence="1">
    <location>
        <begin position="237"/>
        <end position="253"/>
    </location>
</feature>
<dbReference type="AlphaFoldDB" id="A0A173TW14"/>
<gene>
    <name evidence="2" type="ORF">ERS852578_01987</name>
</gene>
<proteinExistence type="predicted"/>
<feature type="transmembrane region" description="Helical" evidence="1">
    <location>
        <begin position="72"/>
        <end position="90"/>
    </location>
</feature>
<keyword evidence="1" id="KW-0472">Membrane</keyword>
<dbReference type="OrthoDB" id="9781069at2"/>
<organism evidence="2 3">
    <name type="scientific">Anaerobutyricum hallii</name>
    <dbReference type="NCBI Taxonomy" id="39488"/>
    <lineage>
        <taxon>Bacteria</taxon>
        <taxon>Bacillati</taxon>
        <taxon>Bacillota</taxon>
        <taxon>Clostridia</taxon>
        <taxon>Lachnospirales</taxon>
        <taxon>Lachnospiraceae</taxon>
        <taxon>Anaerobutyricum</taxon>
    </lineage>
</organism>
<feature type="transmembrane region" description="Helical" evidence="1">
    <location>
        <begin position="118"/>
        <end position="135"/>
    </location>
</feature>
<accession>A0A173TW14</accession>
<reference evidence="2 3" key="1">
    <citation type="submission" date="2015-09" db="EMBL/GenBank/DDBJ databases">
        <authorList>
            <consortium name="Pathogen Informatics"/>
        </authorList>
    </citation>
    <scope>NUCLEOTIDE SEQUENCE [LARGE SCALE GENOMIC DNA]</scope>
    <source>
        <strain evidence="2 3">2789STDY5834966</strain>
    </source>
</reference>
<evidence type="ECO:0000313" key="3">
    <source>
        <dbReference type="Proteomes" id="UP000095390"/>
    </source>
</evidence>
<evidence type="ECO:0000313" key="2">
    <source>
        <dbReference type="EMBL" id="CUN06871.1"/>
    </source>
</evidence>
<feature type="transmembrane region" description="Helical" evidence="1">
    <location>
        <begin position="12"/>
        <end position="32"/>
    </location>
</feature>
<dbReference type="RefSeq" id="WP_022170059.1">
    <property type="nucleotide sequence ID" value="NZ_CAUDVV010000002.1"/>
</dbReference>
<name>A0A173TW14_9FIRM</name>